<feature type="compositionally biased region" description="Basic residues" evidence="1">
    <location>
        <begin position="88"/>
        <end position="97"/>
    </location>
</feature>
<evidence type="ECO:0000313" key="2">
    <source>
        <dbReference type="EMBL" id="CAA9557495.1"/>
    </source>
</evidence>
<accession>A0A6J4UTF8</accession>
<gene>
    <name evidence="2" type="ORF">AVDCRST_MAG19-1349</name>
</gene>
<feature type="non-terminal residue" evidence="2">
    <location>
        <position position="273"/>
    </location>
</feature>
<feature type="region of interest" description="Disordered" evidence="1">
    <location>
        <begin position="1"/>
        <end position="200"/>
    </location>
</feature>
<name>A0A6J4UTF8_9BACT</name>
<feature type="compositionally biased region" description="Low complexity" evidence="1">
    <location>
        <begin position="8"/>
        <end position="21"/>
    </location>
</feature>
<evidence type="ECO:0000256" key="1">
    <source>
        <dbReference type="SAM" id="MobiDB-lite"/>
    </source>
</evidence>
<feature type="region of interest" description="Disordered" evidence="1">
    <location>
        <begin position="232"/>
        <end position="273"/>
    </location>
</feature>
<reference evidence="2" key="1">
    <citation type="submission" date="2020-02" db="EMBL/GenBank/DDBJ databases">
        <authorList>
            <person name="Meier V. D."/>
        </authorList>
    </citation>
    <scope>NUCLEOTIDE SEQUENCE</scope>
    <source>
        <strain evidence="2">AVDCRST_MAG19</strain>
    </source>
</reference>
<protein>
    <submittedName>
        <fullName evidence="2">Uncharacterized protein</fullName>
    </submittedName>
</protein>
<proteinExistence type="predicted"/>
<dbReference type="AlphaFoldDB" id="A0A6J4UTF8"/>
<sequence>DRARAHDAATPGSRAAGPARAPARDRALRAHPGAGSRLLRRDRGVGVAARHAAAGDSDAGPRPAGVPGGLGAGRLPLVRVHPPALLRPRLRGGRRLRLPQPGGGDGAGDDPARALPAGLPRQSVRRPGPRSPDHRRGAGGRGTARVAGRSPLRPAGGGVRLRAPAADGAGKRPPLLGDRGAHAARLGGGKHVGAGRGLGDRRPDRVVLRRLLCGALGIAGDVRVPQRVQLLRPGADPGQRSPPVDRCRGAGHRRVGRGSRRPRRVRAAGPPGV</sequence>
<feature type="compositionally biased region" description="Low complexity" evidence="1">
    <location>
        <begin position="74"/>
        <end position="87"/>
    </location>
</feature>
<feature type="compositionally biased region" description="Low complexity" evidence="1">
    <location>
        <begin position="45"/>
        <end position="60"/>
    </location>
</feature>
<organism evidence="2">
    <name type="scientific">uncultured Thermomicrobiales bacterium</name>
    <dbReference type="NCBI Taxonomy" id="1645740"/>
    <lineage>
        <taxon>Bacteria</taxon>
        <taxon>Pseudomonadati</taxon>
        <taxon>Thermomicrobiota</taxon>
        <taxon>Thermomicrobia</taxon>
        <taxon>Thermomicrobiales</taxon>
        <taxon>environmental samples</taxon>
    </lineage>
</organism>
<feature type="non-terminal residue" evidence="2">
    <location>
        <position position="1"/>
    </location>
</feature>
<feature type="compositionally biased region" description="Gly residues" evidence="1">
    <location>
        <begin position="186"/>
        <end position="197"/>
    </location>
</feature>
<dbReference type="EMBL" id="CADCWL010000058">
    <property type="protein sequence ID" value="CAA9557495.1"/>
    <property type="molecule type" value="Genomic_DNA"/>
</dbReference>
<feature type="compositionally biased region" description="Basic residues" evidence="1">
    <location>
        <begin position="249"/>
        <end position="266"/>
    </location>
</feature>